<reference evidence="1" key="1">
    <citation type="submission" date="2022-10" db="EMBL/GenBank/DDBJ databases">
        <authorList>
            <person name="Chen Y."/>
            <person name="Dougan E. K."/>
            <person name="Chan C."/>
            <person name="Rhodes N."/>
            <person name="Thang M."/>
        </authorList>
    </citation>
    <scope>NUCLEOTIDE SEQUENCE</scope>
</reference>
<dbReference type="EMBL" id="CAMXCT010006784">
    <property type="protein sequence ID" value="CAI4020008.1"/>
    <property type="molecule type" value="Genomic_DNA"/>
</dbReference>
<evidence type="ECO:0008006" key="4">
    <source>
        <dbReference type="Google" id="ProtNLM"/>
    </source>
</evidence>
<sequence>MNVAGFANLLTESFQDFQGDDYELVGHNCCSFARAMVEENVDHCPCEAAALWPTLLVGVEAETARDIQGRFDVGQVQVSYKLFHWTIGHVSVVFAVTMTVFAEAVLCVQPVAQRAQPVAQPVAQVMPRHAHVPGAMRALPTSMSRAQTRPAPSCTILLRDLRDLISFDASSRSLPGQALGGKLELDSKLQWPRCLAMNFLHLPTSSYLDVHFSLSVVYKSLSKRPNFRCFLVGLARAKVSILYPKFAREPNQNNMFFCTETR</sequence>
<dbReference type="Proteomes" id="UP001152797">
    <property type="component" value="Unassembled WGS sequence"/>
</dbReference>
<dbReference type="EMBL" id="CAMXCT030006784">
    <property type="protein sequence ID" value="CAL4807320.1"/>
    <property type="molecule type" value="Genomic_DNA"/>
</dbReference>
<name>A0A9P1GSF8_9DINO</name>
<dbReference type="EMBL" id="CAMXCT020006784">
    <property type="protein sequence ID" value="CAL1173383.1"/>
    <property type="molecule type" value="Genomic_DNA"/>
</dbReference>
<organism evidence="1">
    <name type="scientific">Cladocopium goreaui</name>
    <dbReference type="NCBI Taxonomy" id="2562237"/>
    <lineage>
        <taxon>Eukaryota</taxon>
        <taxon>Sar</taxon>
        <taxon>Alveolata</taxon>
        <taxon>Dinophyceae</taxon>
        <taxon>Suessiales</taxon>
        <taxon>Symbiodiniaceae</taxon>
        <taxon>Cladocopium</taxon>
    </lineage>
</organism>
<gene>
    <name evidence="1" type="ORF">C1SCF055_LOCUS44461</name>
</gene>
<protein>
    <recommendedName>
        <fullName evidence="4">PPPDE domain-containing protein</fullName>
    </recommendedName>
</protein>
<reference evidence="2" key="2">
    <citation type="submission" date="2024-04" db="EMBL/GenBank/DDBJ databases">
        <authorList>
            <person name="Chen Y."/>
            <person name="Shah S."/>
            <person name="Dougan E. K."/>
            <person name="Thang M."/>
            <person name="Chan C."/>
        </authorList>
    </citation>
    <scope>NUCLEOTIDE SEQUENCE [LARGE SCALE GENOMIC DNA]</scope>
</reference>
<evidence type="ECO:0000313" key="2">
    <source>
        <dbReference type="EMBL" id="CAL1173383.1"/>
    </source>
</evidence>
<comment type="caution">
    <text evidence="1">The sequence shown here is derived from an EMBL/GenBank/DDBJ whole genome shotgun (WGS) entry which is preliminary data.</text>
</comment>
<proteinExistence type="predicted"/>
<dbReference type="AlphaFoldDB" id="A0A9P1GSF8"/>
<evidence type="ECO:0000313" key="1">
    <source>
        <dbReference type="EMBL" id="CAI4020008.1"/>
    </source>
</evidence>
<accession>A0A9P1GSF8</accession>
<evidence type="ECO:0000313" key="3">
    <source>
        <dbReference type="Proteomes" id="UP001152797"/>
    </source>
</evidence>
<keyword evidence="3" id="KW-1185">Reference proteome</keyword>